<dbReference type="PANTHER" id="PTHR11709">
    <property type="entry name" value="MULTI-COPPER OXIDASE"/>
    <property type="match status" value="1"/>
</dbReference>
<feature type="domain" description="Plastocyanin-like" evidence="8">
    <location>
        <begin position="216"/>
        <end position="403"/>
    </location>
</feature>
<dbReference type="InterPro" id="IPR001117">
    <property type="entry name" value="Cu-oxidase_2nd"/>
</dbReference>
<keyword evidence="4" id="KW-0560">Oxidoreductase</keyword>
<dbReference type="AlphaFoldDB" id="R9P950"/>
<dbReference type="InterPro" id="IPR002355">
    <property type="entry name" value="Cu_oxidase_Cu_BS"/>
</dbReference>
<organism evidence="11 12">
    <name type="scientific">Pseudozyma hubeiensis (strain SY62)</name>
    <name type="common">Yeast</name>
    <dbReference type="NCBI Taxonomy" id="1305764"/>
    <lineage>
        <taxon>Eukaryota</taxon>
        <taxon>Fungi</taxon>
        <taxon>Dikarya</taxon>
        <taxon>Basidiomycota</taxon>
        <taxon>Ustilaginomycotina</taxon>
        <taxon>Ustilaginomycetes</taxon>
        <taxon>Ustilaginales</taxon>
        <taxon>Ustilaginaceae</taxon>
        <taxon>Pseudozyma</taxon>
    </lineage>
</organism>
<feature type="region of interest" description="Disordered" evidence="7">
    <location>
        <begin position="1081"/>
        <end position="1104"/>
    </location>
</feature>
<dbReference type="InterPro" id="IPR011707">
    <property type="entry name" value="Cu-oxidase-like_N"/>
</dbReference>
<evidence type="ECO:0000259" key="10">
    <source>
        <dbReference type="Pfam" id="PF07732"/>
    </source>
</evidence>
<dbReference type="Proteomes" id="UP000014071">
    <property type="component" value="Unassembled WGS sequence"/>
</dbReference>
<dbReference type="InterPro" id="IPR008972">
    <property type="entry name" value="Cupredoxin"/>
</dbReference>
<evidence type="ECO:0000256" key="7">
    <source>
        <dbReference type="SAM" id="MobiDB-lite"/>
    </source>
</evidence>
<evidence type="ECO:0000313" key="11">
    <source>
        <dbReference type="EMBL" id="GAC97881.1"/>
    </source>
</evidence>
<feature type="domain" description="Plastocyanin-like" evidence="9">
    <location>
        <begin position="512"/>
        <end position="644"/>
    </location>
</feature>
<dbReference type="Gene3D" id="2.60.40.420">
    <property type="entry name" value="Cupredoxins - blue copper proteins"/>
    <property type="match status" value="3"/>
</dbReference>
<dbReference type="Pfam" id="PF00394">
    <property type="entry name" value="Cu-oxidase"/>
    <property type="match status" value="1"/>
</dbReference>
<accession>R9P950</accession>
<feature type="region of interest" description="Disordered" evidence="7">
    <location>
        <begin position="1044"/>
        <end position="1067"/>
    </location>
</feature>
<protein>
    <submittedName>
        <fullName evidence="11">Laccase-1</fullName>
    </submittedName>
</protein>
<comment type="similarity">
    <text evidence="1">Belongs to the multicopper oxidase family.</text>
</comment>
<evidence type="ECO:0000256" key="3">
    <source>
        <dbReference type="ARBA" id="ARBA00022729"/>
    </source>
</evidence>
<dbReference type="PROSITE" id="PS00079">
    <property type="entry name" value="MULTICOPPER_OXIDASE1"/>
    <property type="match status" value="1"/>
</dbReference>
<dbReference type="PROSITE" id="PS00080">
    <property type="entry name" value="MULTICOPPER_OXIDASE2"/>
    <property type="match status" value="1"/>
</dbReference>
<evidence type="ECO:0000256" key="5">
    <source>
        <dbReference type="ARBA" id="ARBA00023008"/>
    </source>
</evidence>
<dbReference type="FunFam" id="2.60.40.420:FF:000036">
    <property type="entry name" value="L-ascorbate oxidase"/>
    <property type="match status" value="1"/>
</dbReference>
<dbReference type="EMBL" id="DF238814">
    <property type="protein sequence ID" value="GAC97881.1"/>
    <property type="molecule type" value="Genomic_DNA"/>
</dbReference>
<dbReference type="InterPro" id="IPR045087">
    <property type="entry name" value="Cu-oxidase_fam"/>
</dbReference>
<dbReference type="Pfam" id="PF07732">
    <property type="entry name" value="Cu-oxidase_3"/>
    <property type="match status" value="1"/>
</dbReference>
<keyword evidence="5" id="KW-0186">Copper</keyword>
<dbReference type="InterPro" id="IPR011706">
    <property type="entry name" value="Cu-oxidase_C"/>
</dbReference>
<dbReference type="eggNOG" id="KOG1263">
    <property type="taxonomic scope" value="Eukaryota"/>
</dbReference>
<evidence type="ECO:0000259" key="8">
    <source>
        <dbReference type="Pfam" id="PF00394"/>
    </source>
</evidence>
<keyword evidence="6" id="KW-0325">Glycoprotein</keyword>
<dbReference type="GeneID" id="24110747"/>
<keyword evidence="3" id="KW-0732">Signal</keyword>
<sequence>MPISDLDPRAHRIGVRGQSQSNAVEVDHRELLRKRHEQIPSGSVAAGFVHPTHLYRRDADVLPTPDKAYNMTITQDTISPDGFERLGFLMNGKFPADPFVWDENDDVEITVTNNGPVPFAIHWHGIHQIGSPEMDGVPGLSQWNIYTGESYTYRFKLLNQYGGYWYHSHERGYYADGLRGTIYIRPKPNRKKPWSLISQKQEDIDQMEAAEKDFQVMALSDHWHINHTEMLLVVHETGVPPACFDSLHINGRGRQYCLNDWTKVISPIQSSLLKNFSSTNPDGITSKGCISLVPPKPGYTVKGTLDSRYGGPCQNTTAPMTVFSATKAISKGRKWLNLQVVDTSTNWYMQVSIDGHKIWLVAVDGHYVQPMQVDVAQITIGSRISLMVELNSSLEGNIFPIRLTGARALQPIEGHAFLSYIDDIDGSWFPGQEEDFGYAMRTLSKAHLPMSGFVTDTSVVKWRQNASVPFDPISQVPLTSNMTLHAVASQNSLNVWQVATMPIDTARLADDRPILFNATDGNATSNQMTPYATIPFGTVVDIIMENNIYSIVGGPNSPHPFHMHSRRFWIIGSGAGPFPADTVAEAQQQGTVFNLLNPPLRDGFDIDSNSWVVIRYVADHAAANILHCHIDDHAIEGMAAVLLEGLETIPAGGNFSDSVKARPPGWVETKTDELGQVLEAAWATGSVNAKYEAPAPTDTVDPWGDPRSLAESIQLYASSNSVLKALTSSLLSEMSAVEATATRSVTAITATVSDQLTTFTGVDASTGVFATQAFATTTAGAPASSAINAAATLAGTTDAETNDSPSTAAATATLPLVTGTLVTSANTAQSTLFAVAYTTEVVTAASATAANSASLIAGVVTSSSTSTVFVTVLGPSSGARSVSSSPRATGTADLSATHSASSSLANVTPQTTANAAVSSTRRASVSTARTASSTLAASESTSTAHTYSAIATQQVISTTFGSLDRAASTSVQVTDTSIRPTANSETTLTTQTASIRLSSTAVGDPATPASSEPAVNATLNPANYGTNAATVTFPANPTSATAAASEATATASDSDDEPAYDSPVFPTASATTAATQTQIAVASTSAAFDPSSSSADDGDDGEEG</sequence>
<evidence type="ECO:0000256" key="1">
    <source>
        <dbReference type="ARBA" id="ARBA00010609"/>
    </source>
</evidence>
<keyword evidence="2" id="KW-0479">Metal-binding</keyword>
<dbReference type="InterPro" id="IPR033138">
    <property type="entry name" value="Cu_oxidase_CS"/>
</dbReference>
<evidence type="ECO:0000256" key="2">
    <source>
        <dbReference type="ARBA" id="ARBA00022723"/>
    </source>
</evidence>
<gene>
    <name evidence="11" type="ORF">PHSY_005469</name>
</gene>
<feature type="domain" description="Plastocyanin-like" evidence="10">
    <location>
        <begin position="73"/>
        <end position="188"/>
    </location>
</feature>
<dbReference type="CDD" id="cd13850">
    <property type="entry name" value="CuRO_1_Abr2_like"/>
    <property type="match status" value="1"/>
</dbReference>
<dbReference type="GO" id="GO:0005507">
    <property type="term" value="F:copper ion binding"/>
    <property type="evidence" value="ECO:0007669"/>
    <property type="project" value="InterPro"/>
</dbReference>
<dbReference type="PANTHER" id="PTHR11709:SF488">
    <property type="entry name" value="LACCASE-RELATED"/>
    <property type="match status" value="1"/>
</dbReference>
<feature type="compositionally biased region" description="Low complexity" evidence="7">
    <location>
        <begin position="1081"/>
        <end position="1095"/>
    </location>
</feature>
<dbReference type="RefSeq" id="XP_012191468.1">
    <property type="nucleotide sequence ID" value="XM_012336078.1"/>
</dbReference>
<name>R9P950_PSEHS</name>
<evidence type="ECO:0000259" key="9">
    <source>
        <dbReference type="Pfam" id="PF07731"/>
    </source>
</evidence>
<evidence type="ECO:0000256" key="4">
    <source>
        <dbReference type="ARBA" id="ARBA00023002"/>
    </source>
</evidence>
<dbReference type="HOGENOM" id="CLU_006504_5_3_1"/>
<evidence type="ECO:0000256" key="6">
    <source>
        <dbReference type="ARBA" id="ARBA00023180"/>
    </source>
</evidence>
<dbReference type="GO" id="GO:0016491">
    <property type="term" value="F:oxidoreductase activity"/>
    <property type="evidence" value="ECO:0007669"/>
    <property type="project" value="UniProtKB-KW"/>
</dbReference>
<keyword evidence="12" id="KW-1185">Reference proteome</keyword>
<dbReference type="STRING" id="1305764.R9P950"/>
<dbReference type="SUPFAM" id="SSF49503">
    <property type="entry name" value="Cupredoxins"/>
    <property type="match status" value="3"/>
</dbReference>
<dbReference type="Pfam" id="PF07731">
    <property type="entry name" value="Cu-oxidase_2"/>
    <property type="match status" value="1"/>
</dbReference>
<dbReference type="OrthoDB" id="2121828at2759"/>
<feature type="region of interest" description="Disordered" evidence="7">
    <location>
        <begin position="876"/>
        <end position="938"/>
    </location>
</feature>
<proteinExistence type="inferred from homology"/>
<evidence type="ECO:0000313" key="12">
    <source>
        <dbReference type="Proteomes" id="UP000014071"/>
    </source>
</evidence>
<reference evidence="12" key="1">
    <citation type="journal article" date="2013" name="Genome Announc.">
        <title>Draft genome sequence of the basidiomycetous yeast-like fungus Pseudozyma hubeiensis SY62, which produces an abundant amount of the biosurfactant mannosylerythritol lipids.</title>
        <authorList>
            <person name="Konishi M."/>
            <person name="Hatada Y."/>
            <person name="Horiuchi J."/>
        </authorList>
    </citation>
    <scope>NUCLEOTIDE SEQUENCE [LARGE SCALE GENOMIC DNA]</scope>
    <source>
        <strain evidence="12">SY62</strain>
    </source>
</reference>